<sequence length="353" mass="42000">MESRVCQFLDLPFEVRLMIWKHALNPLDYDRPGAHFFSLVSRDDEDEAIRISTQCKGAGNEYCSGYHLAAPKLRFSKESRSWTKNNPSAYLWDFGMWSACKESRQVIKAHYETRGWIIQRIGYYPNTTRSTVPFSLQSHDEKWHFVLRPKRDLVCIQAFDLSTTYYWVDIHRAHVCLGRHGPRFFDFSNVAVAYDPRWNDIRENMKAHSFQRLYEEPSARGFFIRTITTIDEDSRFHRRYPKDKFFWLIDYNMKRVLYPNKKNKTRKTFYSNDQVFTEVDKSLSRRNYSSGENSSALEFLDSLHMLLKGHNPGHAKSHRHGATDCYMCRHSSYNPRPYQIHRQVRVLMCEERA</sequence>
<dbReference type="Proteomes" id="UP000034112">
    <property type="component" value="Unassembled WGS sequence"/>
</dbReference>
<evidence type="ECO:0000313" key="3">
    <source>
        <dbReference type="Proteomes" id="UP000034112"/>
    </source>
</evidence>
<evidence type="ECO:0000313" key="2">
    <source>
        <dbReference type="EMBL" id="KKP00246.1"/>
    </source>
</evidence>
<comment type="caution">
    <text evidence="2">The sequence shown here is derived from an EMBL/GenBank/DDBJ whole genome shotgun (WGS) entry which is preliminary data.</text>
</comment>
<reference evidence="3" key="1">
    <citation type="journal article" date="2015" name="Genome Announc.">
        <title>Draft whole-genome sequence of the biocontrol agent Trichoderma harzianum T6776.</title>
        <authorList>
            <person name="Baroncelli R."/>
            <person name="Piaggeschi G."/>
            <person name="Fiorini L."/>
            <person name="Bertolini E."/>
            <person name="Zapparata A."/>
            <person name="Pe M.E."/>
            <person name="Sarrocco S."/>
            <person name="Vannacci G."/>
        </authorList>
    </citation>
    <scope>NUCLEOTIDE SEQUENCE [LARGE SCALE GENOMIC DNA]</scope>
    <source>
        <strain evidence="3">T6776</strain>
    </source>
</reference>
<organism evidence="2 3">
    <name type="scientific">Trichoderma harzianum</name>
    <name type="common">Hypocrea lixii</name>
    <dbReference type="NCBI Taxonomy" id="5544"/>
    <lineage>
        <taxon>Eukaryota</taxon>
        <taxon>Fungi</taxon>
        <taxon>Dikarya</taxon>
        <taxon>Ascomycota</taxon>
        <taxon>Pezizomycotina</taxon>
        <taxon>Sordariomycetes</taxon>
        <taxon>Hypocreomycetidae</taxon>
        <taxon>Hypocreales</taxon>
        <taxon>Hypocreaceae</taxon>
        <taxon>Trichoderma</taxon>
    </lineage>
</organism>
<proteinExistence type="predicted"/>
<protein>
    <recommendedName>
        <fullName evidence="1">2EXR domain-containing protein</fullName>
    </recommendedName>
</protein>
<accession>A0A0F9X4W9</accession>
<dbReference type="AlphaFoldDB" id="A0A0F9X4W9"/>
<dbReference type="InterPro" id="IPR045518">
    <property type="entry name" value="2EXR"/>
</dbReference>
<dbReference type="OrthoDB" id="3596450at2759"/>
<dbReference type="EMBL" id="JOKZ01000266">
    <property type="protein sequence ID" value="KKP00246.1"/>
    <property type="molecule type" value="Genomic_DNA"/>
</dbReference>
<name>A0A0F9X4W9_TRIHA</name>
<dbReference type="Pfam" id="PF20150">
    <property type="entry name" value="2EXR"/>
    <property type="match status" value="1"/>
</dbReference>
<evidence type="ECO:0000259" key="1">
    <source>
        <dbReference type="Pfam" id="PF20150"/>
    </source>
</evidence>
<dbReference type="OMA" id="TFHPFPN"/>
<feature type="domain" description="2EXR" evidence="1">
    <location>
        <begin position="7"/>
        <end position="112"/>
    </location>
</feature>
<gene>
    <name evidence="2" type="ORF">THAR02_07659</name>
</gene>